<comment type="caution">
    <text evidence="1">The sequence shown here is derived from an EMBL/GenBank/DDBJ whole genome shotgun (WGS) entry which is preliminary data.</text>
</comment>
<accession>A0A849A4W0</accession>
<evidence type="ECO:0000313" key="1">
    <source>
        <dbReference type="EMBL" id="NNG34666.1"/>
    </source>
</evidence>
<dbReference type="Proteomes" id="UP000562984">
    <property type="component" value="Unassembled WGS sequence"/>
</dbReference>
<dbReference type="Gene3D" id="3.40.50.2300">
    <property type="match status" value="1"/>
</dbReference>
<dbReference type="SUPFAM" id="SSF52172">
    <property type="entry name" value="CheY-like"/>
    <property type="match status" value="1"/>
</dbReference>
<name>A0A849A4W0_9ACTN</name>
<sequence>MANPVILVYSSNAQTRAAIVAAIGRRPAADVGLVDFLECSTLPEVLLAVDSQAADLLVLDGEAQPVGGIGICRQLHQELPDDIVVPPVMLLVGRAADRWLATWARADEVLLSPPDPVTAAEAAATLLRRLGSEQAPVAAELTG</sequence>
<proteinExistence type="predicted"/>
<dbReference type="RefSeq" id="WP_171198264.1">
    <property type="nucleotide sequence ID" value="NZ_JABEND010000001.1"/>
</dbReference>
<protein>
    <recommendedName>
        <fullName evidence="3">Response regulatory domain-containing protein</fullName>
    </recommendedName>
</protein>
<reference evidence="1 2" key="1">
    <citation type="submission" date="2020-05" db="EMBL/GenBank/DDBJ databases">
        <title>Nakamurella sp. DB0629 isolated from air conditioner.</title>
        <authorList>
            <person name="Kim D.H."/>
            <person name="Kim D.-U."/>
        </authorList>
    </citation>
    <scope>NUCLEOTIDE SEQUENCE [LARGE SCALE GENOMIC DNA]</scope>
    <source>
        <strain evidence="1 2">DB0629</strain>
    </source>
</reference>
<dbReference type="EMBL" id="JABEND010000001">
    <property type="protein sequence ID" value="NNG34666.1"/>
    <property type="molecule type" value="Genomic_DNA"/>
</dbReference>
<dbReference type="AlphaFoldDB" id="A0A849A4W0"/>
<gene>
    <name evidence="1" type="ORF">HKD39_02795</name>
</gene>
<evidence type="ECO:0000313" key="2">
    <source>
        <dbReference type="Proteomes" id="UP000562984"/>
    </source>
</evidence>
<keyword evidence="2" id="KW-1185">Reference proteome</keyword>
<organism evidence="1 2">
    <name type="scientific">Nakamurella aerolata</name>
    <dbReference type="NCBI Taxonomy" id="1656892"/>
    <lineage>
        <taxon>Bacteria</taxon>
        <taxon>Bacillati</taxon>
        <taxon>Actinomycetota</taxon>
        <taxon>Actinomycetes</taxon>
        <taxon>Nakamurellales</taxon>
        <taxon>Nakamurellaceae</taxon>
        <taxon>Nakamurella</taxon>
    </lineage>
</organism>
<dbReference type="InterPro" id="IPR011006">
    <property type="entry name" value="CheY-like_superfamily"/>
</dbReference>
<evidence type="ECO:0008006" key="3">
    <source>
        <dbReference type="Google" id="ProtNLM"/>
    </source>
</evidence>